<gene>
    <name evidence="2" type="ORF">BAE44_0006341</name>
</gene>
<dbReference type="STRING" id="888268.A0A1E5W5R4"/>
<reference evidence="2 3" key="1">
    <citation type="submission" date="2016-09" db="EMBL/GenBank/DDBJ databases">
        <title>The draft genome of Dichanthelium oligosanthes: A C3 panicoid grass species.</title>
        <authorList>
            <person name="Studer A.J."/>
            <person name="Schnable J.C."/>
            <person name="Brutnell T.P."/>
        </authorList>
    </citation>
    <scope>NUCLEOTIDE SEQUENCE [LARGE SCALE GENOMIC DNA]</scope>
    <source>
        <strain evidence="3">cv. Kellogg 1175</strain>
        <tissue evidence="2">Leaf</tissue>
    </source>
</reference>
<evidence type="ECO:0000313" key="2">
    <source>
        <dbReference type="EMBL" id="OEL32640.1"/>
    </source>
</evidence>
<sequence>MEQAKEARLSKYPLTRDRCAAVSGGHLRYVEVRAHGQHRRSKSPVEIPPLCDDCRGGSVTSWVLDDGRSGAWAEKQEHTLKLADVWRDESYRSTGLPKEGPEFPLFHPFDPDVLYFSIHEDKDDSKSASNYIANNTPVLTLFFLHCEGCQVMDATWRSTVRGEGQVKDSCRRTKLGEG</sequence>
<dbReference type="Pfam" id="PF07762">
    <property type="entry name" value="DUF1618"/>
    <property type="match status" value="1"/>
</dbReference>
<dbReference type="OrthoDB" id="689668at2759"/>
<dbReference type="EMBL" id="LWDX02020734">
    <property type="protein sequence ID" value="OEL32640.1"/>
    <property type="molecule type" value="Genomic_DNA"/>
</dbReference>
<evidence type="ECO:0000259" key="1">
    <source>
        <dbReference type="Pfam" id="PF07762"/>
    </source>
</evidence>
<dbReference type="InterPro" id="IPR011676">
    <property type="entry name" value="DUF1618"/>
</dbReference>
<dbReference type="PANTHER" id="PTHR33086:SF87">
    <property type="entry name" value="OS03G0384400 PROTEIN"/>
    <property type="match status" value="1"/>
</dbReference>
<feature type="domain" description="DUF1618" evidence="1">
    <location>
        <begin position="9"/>
        <end position="115"/>
    </location>
</feature>
<keyword evidence="3" id="KW-1185">Reference proteome</keyword>
<dbReference type="Proteomes" id="UP000095767">
    <property type="component" value="Unassembled WGS sequence"/>
</dbReference>
<proteinExistence type="predicted"/>
<organism evidence="2 3">
    <name type="scientific">Dichanthelium oligosanthes</name>
    <dbReference type="NCBI Taxonomy" id="888268"/>
    <lineage>
        <taxon>Eukaryota</taxon>
        <taxon>Viridiplantae</taxon>
        <taxon>Streptophyta</taxon>
        <taxon>Embryophyta</taxon>
        <taxon>Tracheophyta</taxon>
        <taxon>Spermatophyta</taxon>
        <taxon>Magnoliopsida</taxon>
        <taxon>Liliopsida</taxon>
        <taxon>Poales</taxon>
        <taxon>Poaceae</taxon>
        <taxon>PACMAD clade</taxon>
        <taxon>Panicoideae</taxon>
        <taxon>Panicodae</taxon>
        <taxon>Paniceae</taxon>
        <taxon>Dichantheliinae</taxon>
        <taxon>Dichanthelium</taxon>
    </lineage>
</organism>
<dbReference type="AlphaFoldDB" id="A0A1E5W5R4"/>
<evidence type="ECO:0000313" key="3">
    <source>
        <dbReference type="Proteomes" id="UP000095767"/>
    </source>
</evidence>
<name>A0A1E5W5R4_9POAL</name>
<comment type="caution">
    <text evidence="2">The sequence shown here is derived from an EMBL/GenBank/DDBJ whole genome shotgun (WGS) entry which is preliminary data.</text>
</comment>
<dbReference type="PANTHER" id="PTHR33086">
    <property type="entry name" value="OS05G0468200 PROTEIN-RELATED"/>
    <property type="match status" value="1"/>
</dbReference>
<protein>
    <recommendedName>
        <fullName evidence="1">DUF1618 domain-containing protein</fullName>
    </recommendedName>
</protein>
<accession>A0A1E5W5R4</accession>